<protein>
    <submittedName>
        <fullName evidence="1">Uncharacterized protein</fullName>
    </submittedName>
</protein>
<sequence length="207" mass="24294">MDSVISYVQPDSDFHDKLLEDYIQIYENREEYRYNNGMDNDLLEPCDVEDNFYYVNYPAWSSQDVLIDDVIDLLNDDEPFVLFFKDGFVTEDLVVFHQDMTLSYESIIDNYKLLDCTPRMFFNYQHSFNNLPSQTHLFMLLAIVESIKAPKNVNDIDTLRDRLNNDNIVNTWEAAINLLPCTMVGAQNPRNKRKISKRRGILHSLGD</sequence>
<dbReference type="RefSeq" id="XP_004358427.1">
    <property type="nucleotide sequence ID" value="XM_004358370.1"/>
</dbReference>
<dbReference type="KEGG" id="dfa:DFA_00438"/>
<name>F4PRS8_CACFS</name>
<dbReference type="Proteomes" id="UP000007797">
    <property type="component" value="Unassembled WGS sequence"/>
</dbReference>
<proteinExistence type="predicted"/>
<gene>
    <name evidence="1" type="ORF">DFA_00438</name>
</gene>
<accession>F4PRS8</accession>
<keyword evidence="2" id="KW-1185">Reference proteome</keyword>
<evidence type="ECO:0000313" key="2">
    <source>
        <dbReference type="Proteomes" id="UP000007797"/>
    </source>
</evidence>
<reference evidence="2" key="1">
    <citation type="journal article" date="2011" name="Genome Res.">
        <title>Phylogeny-wide analysis of social amoeba genomes highlights ancient origins for complex intercellular communication.</title>
        <authorList>
            <person name="Heidel A.J."/>
            <person name="Lawal H.M."/>
            <person name="Felder M."/>
            <person name="Schilde C."/>
            <person name="Helps N.R."/>
            <person name="Tunggal B."/>
            <person name="Rivero F."/>
            <person name="John U."/>
            <person name="Schleicher M."/>
            <person name="Eichinger L."/>
            <person name="Platzer M."/>
            <person name="Noegel A.A."/>
            <person name="Schaap P."/>
            <person name="Gloeckner G."/>
        </authorList>
    </citation>
    <scope>NUCLEOTIDE SEQUENCE [LARGE SCALE GENOMIC DNA]</scope>
    <source>
        <strain evidence="2">SH3</strain>
    </source>
</reference>
<dbReference type="GeneID" id="14872822"/>
<dbReference type="EMBL" id="GL883010">
    <property type="protein sequence ID" value="EGG20577.1"/>
    <property type="molecule type" value="Genomic_DNA"/>
</dbReference>
<dbReference type="AlphaFoldDB" id="F4PRS8"/>
<organism evidence="1 2">
    <name type="scientific">Cavenderia fasciculata</name>
    <name type="common">Slime mold</name>
    <name type="synonym">Dictyostelium fasciculatum</name>
    <dbReference type="NCBI Taxonomy" id="261658"/>
    <lineage>
        <taxon>Eukaryota</taxon>
        <taxon>Amoebozoa</taxon>
        <taxon>Evosea</taxon>
        <taxon>Eumycetozoa</taxon>
        <taxon>Dictyostelia</taxon>
        <taxon>Acytosteliales</taxon>
        <taxon>Cavenderiaceae</taxon>
        <taxon>Cavenderia</taxon>
    </lineage>
</organism>
<evidence type="ECO:0000313" key="1">
    <source>
        <dbReference type="EMBL" id="EGG20577.1"/>
    </source>
</evidence>